<comment type="subcellular location">
    <subcellularLocation>
        <location evidence="4">Mitochondrion</location>
    </subcellularLocation>
</comment>
<proteinExistence type="inferred from homology"/>
<evidence type="ECO:0000256" key="3">
    <source>
        <dbReference type="ARBA" id="ARBA00022917"/>
    </source>
</evidence>
<dbReference type="GO" id="GO:0003746">
    <property type="term" value="F:translation elongation factor activity"/>
    <property type="evidence" value="ECO:0007669"/>
    <property type="project" value="UniProtKB-UniRule"/>
</dbReference>
<dbReference type="InterPro" id="IPR036402">
    <property type="entry name" value="EF-Ts_dimer_sf"/>
</dbReference>
<dbReference type="OrthoDB" id="277235at2759"/>
<evidence type="ECO:0000256" key="2">
    <source>
        <dbReference type="ARBA" id="ARBA00022768"/>
    </source>
</evidence>
<comment type="caution">
    <text evidence="6">The sequence shown here is derived from an EMBL/GenBank/DDBJ whole genome shotgun (WGS) entry which is preliminary data.</text>
</comment>
<dbReference type="EMBL" id="CACTIH010002133">
    <property type="protein sequence ID" value="CAA2973908.1"/>
    <property type="molecule type" value="Genomic_DNA"/>
</dbReference>
<evidence type="ECO:0000256" key="4">
    <source>
        <dbReference type="HAMAP-Rule" id="MF_03135"/>
    </source>
</evidence>
<dbReference type="Proteomes" id="UP000594638">
    <property type="component" value="Unassembled WGS sequence"/>
</dbReference>
<dbReference type="Gene3D" id="1.10.286.20">
    <property type="match status" value="1"/>
</dbReference>
<dbReference type="Gramene" id="OE9A030628T1">
    <property type="protein sequence ID" value="OE9A030628C1"/>
    <property type="gene ID" value="OE9A030628"/>
</dbReference>
<feature type="domain" description="Translation elongation factor EFTs/EF1B dimerisation" evidence="5">
    <location>
        <begin position="73"/>
        <end position="229"/>
    </location>
</feature>
<dbReference type="HAMAP" id="MF_00050">
    <property type="entry name" value="EF_Ts"/>
    <property type="match status" value="1"/>
</dbReference>
<dbReference type="InterPro" id="IPR001816">
    <property type="entry name" value="Transl_elong_EFTs/EF1B"/>
</dbReference>
<keyword evidence="3 4" id="KW-0648">Protein biosynthesis</keyword>
<reference evidence="6 7" key="1">
    <citation type="submission" date="2019-12" db="EMBL/GenBank/DDBJ databases">
        <authorList>
            <person name="Alioto T."/>
            <person name="Alioto T."/>
            <person name="Gomez Garrido J."/>
        </authorList>
    </citation>
    <scope>NUCLEOTIDE SEQUENCE [LARGE SCALE GENOMIC DNA]</scope>
</reference>
<dbReference type="Pfam" id="PF00889">
    <property type="entry name" value="EF_TS"/>
    <property type="match status" value="1"/>
</dbReference>
<dbReference type="InterPro" id="IPR014039">
    <property type="entry name" value="Transl_elong_EFTs/EF1B_dimer"/>
</dbReference>
<dbReference type="FunFam" id="1.10.286.20:FF:000001">
    <property type="entry name" value="Elongation factor Ts"/>
    <property type="match status" value="1"/>
</dbReference>
<keyword evidence="2 4" id="KW-0251">Elongation factor</keyword>
<evidence type="ECO:0000256" key="1">
    <source>
        <dbReference type="ARBA" id="ARBA00005532"/>
    </source>
</evidence>
<dbReference type="SUPFAM" id="SSF54713">
    <property type="entry name" value="Elongation factor Ts (EF-Ts), dimerisation domain"/>
    <property type="match status" value="1"/>
</dbReference>
<dbReference type="NCBIfam" id="TIGR00116">
    <property type="entry name" value="tsf"/>
    <property type="match status" value="1"/>
</dbReference>
<dbReference type="GO" id="GO:0005739">
    <property type="term" value="C:mitochondrion"/>
    <property type="evidence" value="ECO:0007669"/>
    <property type="project" value="UniProtKB-SubCell"/>
</dbReference>
<dbReference type="PANTHER" id="PTHR11741">
    <property type="entry name" value="ELONGATION FACTOR TS"/>
    <property type="match status" value="1"/>
</dbReference>
<keyword evidence="7" id="KW-1185">Reference proteome</keyword>
<name>A0A8S0R5B0_OLEEU</name>
<comment type="function">
    <text evidence="4">Associates with the EF-Tu.GDP complex and induces the exchange of GDP to GTP. It remains bound to the aminoacyl-tRNA.EF-Tu.GTP complex up to the GTP hydrolysis stage on the ribosome.</text>
</comment>
<gene>
    <name evidence="4" type="primary">EFTS</name>
    <name evidence="6" type="ORF">OLEA9_A030628</name>
</gene>
<protein>
    <recommendedName>
        <fullName evidence="4">Elongation factor Ts, mitochondrial</fullName>
        <shortName evidence="4">EF-Ts</shortName>
        <shortName evidence="4">EF-TsMt</shortName>
    </recommendedName>
</protein>
<dbReference type="PANTHER" id="PTHR11741:SF0">
    <property type="entry name" value="ELONGATION FACTOR TS, MITOCHONDRIAL"/>
    <property type="match status" value="1"/>
</dbReference>
<dbReference type="GO" id="GO:0070125">
    <property type="term" value="P:mitochondrial translational elongation"/>
    <property type="evidence" value="ECO:0007669"/>
    <property type="project" value="TreeGrafter"/>
</dbReference>
<keyword evidence="4" id="KW-0496">Mitochondrion</keyword>
<dbReference type="Gene3D" id="3.30.479.20">
    <property type="entry name" value="Elongation factor Ts, dimerisation domain"/>
    <property type="match status" value="1"/>
</dbReference>
<comment type="similarity">
    <text evidence="1 4">Belongs to the EF-Ts family.</text>
</comment>
<organism evidence="6 7">
    <name type="scientific">Olea europaea subsp. europaea</name>
    <dbReference type="NCBI Taxonomy" id="158383"/>
    <lineage>
        <taxon>Eukaryota</taxon>
        <taxon>Viridiplantae</taxon>
        <taxon>Streptophyta</taxon>
        <taxon>Embryophyta</taxon>
        <taxon>Tracheophyta</taxon>
        <taxon>Spermatophyta</taxon>
        <taxon>Magnoliopsida</taxon>
        <taxon>eudicotyledons</taxon>
        <taxon>Gunneridae</taxon>
        <taxon>Pentapetalae</taxon>
        <taxon>asterids</taxon>
        <taxon>lamiids</taxon>
        <taxon>Lamiales</taxon>
        <taxon>Oleaceae</taxon>
        <taxon>Oleeae</taxon>
        <taxon>Olea</taxon>
    </lineage>
</organism>
<evidence type="ECO:0000313" key="6">
    <source>
        <dbReference type="EMBL" id="CAA2973908.1"/>
    </source>
</evidence>
<accession>A0A8S0R5B0</accession>
<evidence type="ECO:0000313" key="7">
    <source>
        <dbReference type="Proteomes" id="UP000594638"/>
    </source>
</evidence>
<evidence type="ECO:0000259" key="5">
    <source>
        <dbReference type="Pfam" id="PF00889"/>
    </source>
</evidence>
<dbReference type="AlphaFoldDB" id="A0A8S0R5B0"/>
<sequence>MAISLAYGSDSGEKRGRTVEKRWFEDDYRVCIKGIKKKALSLAKSALLLEGSKQSSCTMPVGPECLKDLKMNLDHPKLNGEKTVQNAITELTAMMGENVRLGGAFAMCVPSYGVLSTYLHQSPNQRNKMLSEIAMHVVATKPLFLAKEDVSSDALRHEREILKSQAESTWKSQMAIDKMVEGRLRKYFEEVVLMEQKFVVDDTLNIKNVSKEVGSAVKIGNYLRMEVGEGLRRLEVSSKIESLAEAA</sequence>